<keyword evidence="2" id="KW-1003">Cell membrane</keyword>
<comment type="function">
    <text evidence="10">May act as a carbohydrate transporter.</text>
</comment>
<comment type="caution">
    <text evidence="14">The sequence shown here is derived from an EMBL/GenBank/DDBJ whole genome shotgun (WGS) entry which is preliminary data.</text>
</comment>
<dbReference type="InterPro" id="IPR003245">
    <property type="entry name" value="Phytocyanin_dom"/>
</dbReference>
<dbReference type="Proteomes" id="UP000516437">
    <property type="component" value="Chromosome 5"/>
</dbReference>
<dbReference type="InterPro" id="IPR041846">
    <property type="entry name" value="ENL_dom"/>
</dbReference>
<evidence type="ECO:0000256" key="11">
    <source>
        <dbReference type="SAM" id="Phobius"/>
    </source>
</evidence>
<evidence type="ECO:0000259" key="13">
    <source>
        <dbReference type="PROSITE" id="PS51485"/>
    </source>
</evidence>
<evidence type="ECO:0000256" key="2">
    <source>
        <dbReference type="ARBA" id="ARBA00022475"/>
    </source>
</evidence>
<dbReference type="GO" id="GO:0098552">
    <property type="term" value="C:side of membrane"/>
    <property type="evidence" value="ECO:0007669"/>
    <property type="project" value="UniProtKB-KW"/>
</dbReference>
<evidence type="ECO:0000256" key="7">
    <source>
        <dbReference type="ARBA" id="ARBA00023180"/>
    </source>
</evidence>
<evidence type="ECO:0000256" key="10">
    <source>
        <dbReference type="ARBA" id="ARBA00037626"/>
    </source>
</evidence>
<dbReference type="CDD" id="cd11019">
    <property type="entry name" value="OsENODL1_like"/>
    <property type="match status" value="1"/>
</dbReference>
<dbReference type="EMBL" id="RXIC02000023">
    <property type="protein sequence ID" value="KAB1211921.1"/>
    <property type="molecule type" value="Genomic_DNA"/>
</dbReference>
<evidence type="ECO:0000313" key="14">
    <source>
        <dbReference type="EMBL" id="KAB1211921.1"/>
    </source>
</evidence>
<reference evidence="14 15" key="1">
    <citation type="journal article" date="2019" name="Plant Biotechnol. J.">
        <title>The red bayberry genome and genetic basis of sex determination.</title>
        <authorList>
            <person name="Jia H.M."/>
            <person name="Jia H.J."/>
            <person name="Cai Q.L."/>
            <person name="Wang Y."/>
            <person name="Zhao H.B."/>
            <person name="Yang W.F."/>
            <person name="Wang G.Y."/>
            <person name="Li Y.H."/>
            <person name="Zhan D.L."/>
            <person name="Shen Y.T."/>
            <person name="Niu Q.F."/>
            <person name="Chang L."/>
            <person name="Qiu J."/>
            <person name="Zhao L."/>
            <person name="Xie H.B."/>
            <person name="Fu W.Y."/>
            <person name="Jin J."/>
            <person name="Li X.W."/>
            <person name="Jiao Y."/>
            <person name="Zhou C.C."/>
            <person name="Tu T."/>
            <person name="Chai C.Y."/>
            <person name="Gao J.L."/>
            <person name="Fan L.J."/>
            <person name="van de Weg E."/>
            <person name="Wang J.Y."/>
            <person name="Gao Z.S."/>
        </authorList>
    </citation>
    <scope>NUCLEOTIDE SEQUENCE [LARGE SCALE GENOMIC DNA]</scope>
    <source>
        <tissue evidence="14">Leaves</tissue>
    </source>
</reference>
<dbReference type="Pfam" id="PF02298">
    <property type="entry name" value="Cu_bind_like"/>
    <property type="match status" value="1"/>
</dbReference>
<evidence type="ECO:0000256" key="3">
    <source>
        <dbReference type="ARBA" id="ARBA00022622"/>
    </source>
</evidence>
<evidence type="ECO:0000256" key="12">
    <source>
        <dbReference type="SAM" id="SignalP"/>
    </source>
</evidence>
<organism evidence="14 15">
    <name type="scientific">Morella rubra</name>
    <name type="common">Chinese bayberry</name>
    <dbReference type="NCBI Taxonomy" id="262757"/>
    <lineage>
        <taxon>Eukaryota</taxon>
        <taxon>Viridiplantae</taxon>
        <taxon>Streptophyta</taxon>
        <taxon>Embryophyta</taxon>
        <taxon>Tracheophyta</taxon>
        <taxon>Spermatophyta</taxon>
        <taxon>Magnoliopsida</taxon>
        <taxon>eudicotyledons</taxon>
        <taxon>Gunneridae</taxon>
        <taxon>Pentapetalae</taxon>
        <taxon>rosids</taxon>
        <taxon>fabids</taxon>
        <taxon>Fagales</taxon>
        <taxon>Myricaceae</taxon>
        <taxon>Morella</taxon>
    </lineage>
</organism>
<keyword evidence="7" id="KW-0325">Glycoprotein</keyword>
<feature type="transmembrane region" description="Helical" evidence="11">
    <location>
        <begin position="167"/>
        <end position="188"/>
    </location>
</feature>
<keyword evidence="8" id="KW-0449">Lipoprotein</keyword>
<dbReference type="FunFam" id="2.60.40.420:FF:000010">
    <property type="entry name" value="Early nodulin-like protein 1"/>
    <property type="match status" value="1"/>
</dbReference>
<keyword evidence="4 12" id="KW-0732">Signal</keyword>
<keyword evidence="15" id="KW-1185">Reference proteome</keyword>
<feature type="signal peptide" evidence="12">
    <location>
        <begin position="1"/>
        <end position="22"/>
    </location>
</feature>
<keyword evidence="5 11" id="KW-0472">Membrane</keyword>
<dbReference type="OrthoDB" id="1937044at2759"/>
<dbReference type="PANTHER" id="PTHR33021:SF519">
    <property type="entry name" value="EARLY NODULIN-LIKE PROTEIN 10"/>
    <property type="match status" value="1"/>
</dbReference>
<keyword evidence="3" id="KW-0336">GPI-anchor</keyword>
<evidence type="ECO:0000256" key="8">
    <source>
        <dbReference type="ARBA" id="ARBA00023288"/>
    </source>
</evidence>
<keyword evidence="6" id="KW-1015">Disulfide bond</keyword>
<proteinExistence type="inferred from homology"/>
<sequence length="189" mass="20078">MASVRIVLPILTLLLLLCICSAAPTEFVVGGKANSWTSPPSPESLNQWAEKTRFKVGDLLLFDFDPSTDSVLQVTKEDYLSCSKSHPIKEYKDGKTKVELGRPGPFYFLSKADGNCEKGQKLTVIVLSVGHHRHSAPLAAPALAPSLLVSPEPTLSPLAPPPANGAFGVRGGFTGILVGIVSLMGMLLV</sequence>
<evidence type="ECO:0000256" key="1">
    <source>
        <dbReference type="ARBA" id="ARBA00004609"/>
    </source>
</evidence>
<evidence type="ECO:0000256" key="9">
    <source>
        <dbReference type="ARBA" id="ARBA00035011"/>
    </source>
</evidence>
<accession>A0A6A1VGP0</accession>
<dbReference type="PROSITE" id="PS51485">
    <property type="entry name" value="PHYTOCYANIN"/>
    <property type="match status" value="1"/>
</dbReference>
<evidence type="ECO:0000256" key="4">
    <source>
        <dbReference type="ARBA" id="ARBA00022729"/>
    </source>
</evidence>
<dbReference type="GO" id="GO:0009055">
    <property type="term" value="F:electron transfer activity"/>
    <property type="evidence" value="ECO:0007669"/>
    <property type="project" value="InterPro"/>
</dbReference>
<feature type="chain" id="PRO_5025526220" evidence="12">
    <location>
        <begin position="23"/>
        <end position="189"/>
    </location>
</feature>
<dbReference type="AlphaFoldDB" id="A0A6A1VGP0"/>
<protein>
    <submittedName>
        <fullName evidence="14">Early nodulin-like protein 1</fullName>
    </submittedName>
</protein>
<dbReference type="PANTHER" id="PTHR33021">
    <property type="entry name" value="BLUE COPPER PROTEIN"/>
    <property type="match status" value="1"/>
</dbReference>
<dbReference type="InterPro" id="IPR008972">
    <property type="entry name" value="Cupredoxin"/>
</dbReference>
<keyword evidence="11" id="KW-1133">Transmembrane helix</keyword>
<dbReference type="InterPro" id="IPR039391">
    <property type="entry name" value="Phytocyanin-like"/>
</dbReference>
<evidence type="ECO:0000256" key="6">
    <source>
        <dbReference type="ARBA" id="ARBA00023157"/>
    </source>
</evidence>
<feature type="domain" description="Phytocyanin" evidence="13">
    <location>
        <begin position="25"/>
        <end position="128"/>
    </location>
</feature>
<dbReference type="SUPFAM" id="SSF49503">
    <property type="entry name" value="Cupredoxins"/>
    <property type="match status" value="1"/>
</dbReference>
<comment type="similarity">
    <text evidence="9">Belongs to the early nodulin-like (ENODL) family.</text>
</comment>
<comment type="subcellular location">
    <subcellularLocation>
        <location evidence="1">Cell membrane</location>
        <topology evidence="1">Lipid-anchor</topology>
        <topology evidence="1">GPI-anchor</topology>
    </subcellularLocation>
</comment>
<evidence type="ECO:0000313" key="15">
    <source>
        <dbReference type="Proteomes" id="UP000516437"/>
    </source>
</evidence>
<keyword evidence="11" id="KW-0812">Transmembrane</keyword>
<dbReference type="GO" id="GO:0005886">
    <property type="term" value="C:plasma membrane"/>
    <property type="evidence" value="ECO:0007669"/>
    <property type="project" value="UniProtKB-SubCell"/>
</dbReference>
<dbReference type="Gene3D" id="2.60.40.420">
    <property type="entry name" value="Cupredoxins - blue copper proteins"/>
    <property type="match status" value="1"/>
</dbReference>
<evidence type="ECO:0000256" key="5">
    <source>
        <dbReference type="ARBA" id="ARBA00023136"/>
    </source>
</evidence>
<name>A0A6A1VGP0_9ROSI</name>
<gene>
    <name evidence="14" type="ORF">CJ030_MR5G026816</name>
</gene>